<feature type="repeat" description="TPR" evidence="1">
    <location>
        <begin position="249"/>
        <end position="282"/>
    </location>
</feature>
<dbReference type="EMBL" id="JAVHUY010000007">
    <property type="protein sequence ID" value="MDQ7904764.1"/>
    <property type="molecule type" value="Genomic_DNA"/>
</dbReference>
<name>A0ABU0ZEB1_9ACTN</name>
<dbReference type="PROSITE" id="PS50293">
    <property type="entry name" value="TPR_REGION"/>
    <property type="match status" value="1"/>
</dbReference>
<gene>
    <name evidence="2" type="ORF">RB614_09555</name>
</gene>
<protein>
    <submittedName>
        <fullName evidence="2">Tetratricopeptide repeat protein</fullName>
    </submittedName>
</protein>
<reference evidence="2 3" key="1">
    <citation type="submission" date="2023-08" db="EMBL/GenBank/DDBJ databases">
        <title>Phytohabitans sansha sp. nov., isolated from marine sediment.</title>
        <authorList>
            <person name="Zhao Y."/>
            <person name="Yi K."/>
        </authorList>
    </citation>
    <scope>NUCLEOTIDE SEQUENCE [LARGE SCALE GENOMIC DNA]</scope>
    <source>
        <strain evidence="2 3">ZYX-F-186</strain>
    </source>
</reference>
<proteinExistence type="predicted"/>
<accession>A0ABU0ZEB1</accession>
<evidence type="ECO:0000256" key="1">
    <source>
        <dbReference type="PROSITE-ProRule" id="PRU00339"/>
    </source>
</evidence>
<dbReference type="PANTHER" id="PTHR12558:SF13">
    <property type="entry name" value="CELL DIVISION CYCLE PROTEIN 27 HOMOLOG"/>
    <property type="match status" value="1"/>
</dbReference>
<keyword evidence="3" id="KW-1185">Reference proteome</keyword>
<dbReference type="RefSeq" id="WP_308712033.1">
    <property type="nucleotide sequence ID" value="NZ_JAVHUY010000007.1"/>
</dbReference>
<dbReference type="Gene3D" id="1.25.40.10">
    <property type="entry name" value="Tetratricopeptide repeat domain"/>
    <property type="match status" value="1"/>
</dbReference>
<sequence length="451" mass="50240">MDSPLVLFIAMPGSDMGPHAAWTDIEEIKQHLYIPVARDLGERLGIHVDPRIEKDKTSQGMIHQSMFNEALEAPVYIADLSGANPNVYLELGARWALRDNVTVLTCQDLVHDIRFNVAANRVIRYGRGPSEIELSRQQIVSAIVEGLRSKHTDSPVRQNAAVVSVSRIELSDLRSEVARLRQERGEELVAAALRADHEERIRILGMALDSNPANYRAHFHLGVAMRLRGDYAGALAHLRRATRFNPEDARSWQELGVTQSQHGDLDDAIESLEQALTFDPTSAEAYSNLGGVYRRKSRSEDPAVPLDMTTLRLARDAYHNAARINARDTYPLLNVAKIDLLLAGQEIVLQHKALDAYRTLEDLARYTARTEGTDDPWRWFDLAEILAVNGKPEEAVDALSQGFAHLEASYWGTAALSASAPLRDFIVTAALPEDRVSSVKAILEEYEERLA</sequence>
<dbReference type="PROSITE" id="PS50005">
    <property type="entry name" value="TPR"/>
    <property type="match status" value="2"/>
</dbReference>
<keyword evidence="1" id="KW-0802">TPR repeat</keyword>
<dbReference type="Proteomes" id="UP001230908">
    <property type="component" value="Unassembled WGS sequence"/>
</dbReference>
<evidence type="ECO:0000313" key="3">
    <source>
        <dbReference type="Proteomes" id="UP001230908"/>
    </source>
</evidence>
<dbReference type="InterPro" id="IPR019734">
    <property type="entry name" value="TPR_rpt"/>
</dbReference>
<dbReference type="SUPFAM" id="SSF48452">
    <property type="entry name" value="TPR-like"/>
    <property type="match status" value="1"/>
</dbReference>
<dbReference type="InterPro" id="IPR011990">
    <property type="entry name" value="TPR-like_helical_dom_sf"/>
</dbReference>
<organism evidence="2 3">
    <name type="scientific">Phytohabitans maris</name>
    <dbReference type="NCBI Taxonomy" id="3071409"/>
    <lineage>
        <taxon>Bacteria</taxon>
        <taxon>Bacillati</taxon>
        <taxon>Actinomycetota</taxon>
        <taxon>Actinomycetes</taxon>
        <taxon>Micromonosporales</taxon>
        <taxon>Micromonosporaceae</taxon>
    </lineage>
</organism>
<comment type="caution">
    <text evidence="2">The sequence shown here is derived from an EMBL/GenBank/DDBJ whole genome shotgun (WGS) entry which is preliminary data.</text>
</comment>
<dbReference type="Pfam" id="PF20308">
    <property type="entry name" value="TPR-S"/>
    <property type="match status" value="1"/>
</dbReference>
<dbReference type="InterPro" id="IPR046880">
    <property type="entry name" value="TPR-S"/>
</dbReference>
<evidence type="ECO:0000313" key="2">
    <source>
        <dbReference type="EMBL" id="MDQ7904764.1"/>
    </source>
</evidence>
<dbReference type="SMART" id="SM00028">
    <property type="entry name" value="TPR"/>
    <property type="match status" value="3"/>
</dbReference>
<dbReference type="PANTHER" id="PTHR12558">
    <property type="entry name" value="CELL DIVISION CYCLE 16,23,27"/>
    <property type="match status" value="1"/>
</dbReference>
<feature type="repeat" description="TPR" evidence="1">
    <location>
        <begin position="215"/>
        <end position="248"/>
    </location>
</feature>